<dbReference type="GO" id="GO:0043001">
    <property type="term" value="P:Golgi to plasma membrane protein transport"/>
    <property type="evidence" value="ECO:0007669"/>
    <property type="project" value="TreeGrafter"/>
</dbReference>
<gene>
    <name evidence="5" type="ORF">C8046_00550</name>
</gene>
<keyword evidence="4" id="KW-0472">Membrane</keyword>
<dbReference type="GO" id="GO:0012505">
    <property type="term" value="C:endomembrane system"/>
    <property type="evidence" value="ECO:0007669"/>
    <property type="project" value="UniProtKB-ARBA"/>
</dbReference>
<dbReference type="Proteomes" id="UP000245166">
    <property type="component" value="Unassembled WGS sequence"/>
</dbReference>
<dbReference type="GO" id="GO:0048194">
    <property type="term" value="P:Golgi vesicle budding"/>
    <property type="evidence" value="ECO:0007669"/>
    <property type="project" value="TreeGrafter"/>
</dbReference>
<dbReference type="GO" id="GO:0007030">
    <property type="term" value="P:Golgi organization"/>
    <property type="evidence" value="ECO:0007669"/>
    <property type="project" value="TreeGrafter"/>
</dbReference>
<organism evidence="5 6">
    <name type="scientific">Serinibacter arcticus</name>
    <dbReference type="NCBI Taxonomy" id="1655435"/>
    <lineage>
        <taxon>Bacteria</taxon>
        <taxon>Bacillati</taxon>
        <taxon>Actinomycetota</taxon>
        <taxon>Actinomycetes</taxon>
        <taxon>Micrococcales</taxon>
        <taxon>Beutenbergiaceae</taxon>
        <taxon>Serinibacter</taxon>
    </lineage>
</organism>
<keyword evidence="6" id="KW-1185">Reference proteome</keyword>
<name>A0A2U1ZR95_9MICO</name>
<keyword evidence="2" id="KW-0333">Golgi apparatus</keyword>
<proteinExistence type="predicted"/>
<evidence type="ECO:0000256" key="2">
    <source>
        <dbReference type="ARBA" id="ARBA00023034"/>
    </source>
</evidence>
<evidence type="ECO:0000256" key="4">
    <source>
        <dbReference type="ARBA" id="ARBA00023136"/>
    </source>
</evidence>
<dbReference type="RefSeq" id="WP_109227815.1">
    <property type="nucleotide sequence ID" value="NZ_PYHR01000002.1"/>
</dbReference>
<comment type="caution">
    <text evidence="5">The sequence shown here is derived from an EMBL/GenBank/DDBJ whole genome shotgun (WGS) entry which is preliminary data.</text>
</comment>
<dbReference type="AlphaFoldDB" id="A0A2U1ZR95"/>
<reference evidence="5 6" key="1">
    <citation type="submission" date="2018-03" db="EMBL/GenBank/DDBJ databases">
        <title>Genome assembly of novel Miniimonas species PCH200.</title>
        <authorList>
            <person name="Thakur V."/>
            <person name="Kumar V."/>
            <person name="Singh D."/>
        </authorList>
    </citation>
    <scope>NUCLEOTIDE SEQUENCE [LARGE SCALE GENOMIC DNA]</scope>
    <source>
        <strain evidence="5 6">PCH200</strain>
    </source>
</reference>
<dbReference type="Gene3D" id="1.10.3630.10">
    <property type="entry name" value="yeast vps74-n-term truncation variant domain like"/>
    <property type="match status" value="1"/>
</dbReference>
<dbReference type="OrthoDB" id="4962633at2"/>
<dbReference type="PANTHER" id="PTHR12704:SF2">
    <property type="entry name" value="GOLGI PHOSPHOPROTEIN 3 HOMOLOG SAURON"/>
    <property type="match status" value="1"/>
</dbReference>
<evidence type="ECO:0000256" key="1">
    <source>
        <dbReference type="ARBA" id="ARBA00004255"/>
    </source>
</evidence>
<comment type="subcellular location">
    <subcellularLocation>
        <location evidence="1">Golgi apparatus membrane</location>
        <topology evidence="1">Peripheral membrane protein</topology>
        <orientation evidence="1">Cytoplasmic side</orientation>
    </subcellularLocation>
</comment>
<dbReference type="PANTHER" id="PTHR12704">
    <property type="entry name" value="TRANS-GOLGI PROTEIN GMX33"/>
    <property type="match status" value="1"/>
</dbReference>
<protein>
    <submittedName>
        <fullName evidence="5">GPP34 family phosphoprotein</fullName>
    </submittedName>
</protein>
<sequence length="227" mass="23727">MDMLIAEDVMLLLLDDATGSVAGSSAVHYTLGGAVLVELALAERVWIEPSGSAWRTARVHPVPGAPPLADPLLQGALGIVAEKPRSAQDLVNRLGKGLREHVAERLVNRGLVRRETTNVLGLFPSTRWPAQDARHEQELRGTLELVLARGAVPDARTGAVVALLSAADQAHRVLGYPGIAPRDVKARAKVIAEGDWAAKAVKDAVAAMNAAVIGAIVATTVVTGSSS</sequence>
<accession>A0A2U1ZR95</accession>
<dbReference type="GO" id="GO:0005829">
    <property type="term" value="C:cytosol"/>
    <property type="evidence" value="ECO:0007669"/>
    <property type="project" value="TreeGrafter"/>
</dbReference>
<dbReference type="GO" id="GO:0070273">
    <property type="term" value="F:phosphatidylinositol-4-phosphate binding"/>
    <property type="evidence" value="ECO:0007669"/>
    <property type="project" value="InterPro"/>
</dbReference>
<dbReference type="GO" id="GO:0006890">
    <property type="term" value="P:retrograde vesicle-mediated transport, Golgi to endoplasmic reticulum"/>
    <property type="evidence" value="ECO:0007669"/>
    <property type="project" value="TreeGrafter"/>
</dbReference>
<dbReference type="Pfam" id="PF05719">
    <property type="entry name" value="GPP34"/>
    <property type="match status" value="1"/>
</dbReference>
<dbReference type="InterPro" id="IPR038261">
    <property type="entry name" value="GPP34-like_sf"/>
</dbReference>
<evidence type="ECO:0000256" key="3">
    <source>
        <dbReference type="ARBA" id="ARBA00023121"/>
    </source>
</evidence>
<evidence type="ECO:0000313" key="5">
    <source>
        <dbReference type="EMBL" id="PWD49432.1"/>
    </source>
</evidence>
<keyword evidence="3" id="KW-0446">Lipid-binding</keyword>
<dbReference type="EMBL" id="PYHR01000002">
    <property type="protein sequence ID" value="PWD49432.1"/>
    <property type="molecule type" value="Genomic_DNA"/>
</dbReference>
<evidence type="ECO:0000313" key="6">
    <source>
        <dbReference type="Proteomes" id="UP000245166"/>
    </source>
</evidence>
<dbReference type="InterPro" id="IPR008628">
    <property type="entry name" value="GPP34-like"/>
</dbReference>